<dbReference type="Pfam" id="PF03060">
    <property type="entry name" value="NMO"/>
    <property type="match status" value="2"/>
</dbReference>
<dbReference type="PANTHER" id="PTHR32332:SF31">
    <property type="entry name" value="2-NITROPROPANE DIOXYGENASE FAMILY, PUTATIVE (AFU_ORTHOLOGUE AFUA_2G09850)-RELATED"/>
    <property type="match status" value="1"/>
</dbReference>
<dbReference type="EMBL" id="CP053073">
    <property type="protein sequence ID" value="QJR13542.1"/>
    <property type="molecule type" value="Genomic_DNA"/>
</dbReference>
<accession>A0A6M4H2I3</accession>
<keyword evidence="1" id="KW-0285">Flavoprotein</keyword>
<organism evidence="4 5">
    <name type="scientific">Usitatibacter palustris</name>
    <dbReference type="NCBI Taxonomy" id="2732487"/>
    <lineage>
        <taxon>Bacteria</taxon>
        <taxon>Pseudomonadati</taxon>
        <taxon>Pseudomonadota</taxon>
        <taxon>Betaproteobacteria</taxon>
        <taxon>Nitrosomonadales</taxon>
        <taxon>Usitatibacteraceae</taxon>
        <taxon>Usitatibacter</taxon>
    </lineage>
</organism>
<name>A0A6M4H2I3_9PROT</name>
<evidence type="ECO:0000256" key="2">
    <source>
        <dbReference type="ARBA" id="ARBA00022643"/>
    </source>
</evidence>
<gene>
    <name evidence="4" type="ORF">DSM104440_00326</name>
</gene>
<evidence type="ECO:0000313" key="5">
    <source>
        <dbReference type="Proteomes" id="UP000503096"/>
    </source>
</evidence>
<dbReference type="InParanoid" id="A0A6M4H2I3"/>
<proteinExistence type="predicted"/>
<keyword evidence="2" id="KW-0288">FMN</keyword>
<sequence length="326" mass="34810">MHLKTRLTEKLGITHPILLAPMGVMAGGKLAAAVSEAGGLGIIGGGYGDADWLEAQFAAAGTSRVGCGFITWSMARDPKLLDQVLAKRPAVLMLSFGELEPHASHIKKQRVPLICQVQGMKYLREAVDAGADIIVTEGCEAGGHSGYRGLFTFVPEAADYLAKHSPDTVLVAAGGVGDGRGLAAALLLGADGVLIGTRFVASKESEAPDGFRDAIIRADGDATMKSNSVDVVRKRYWPNPEFVIRVLKNRFVSKWHGREREIEKVIDVEHERFWNAFKAGDAEDSGVLMGEVSGIIKDAPPAAKIIDDMVAQACQLLGSSTRHVVR</sequence>
<dbReference type="Proteomes" id="UP000503096">
    <property type="component" value="Chromosome"/>
</dbReference>
<evidence type="ECO:0000256" key="1">
    <source>
        <dbReference type="ARBA" id="ARBA00022630"/>
    </source>
</evidence>
<evidence type="ECO:0000313" key="4">
    <source>
        <dbReference type="EMBL" id="QJR13542.1"/>
    </source>
</evidence>
<keyword evidence="5" id="KW-1185">Reference proteome</keyword>
<dbReference type="KEGG" id="upl:DSM104440_00326"/>
<dbReference type="Gene3D" id="3.20.20.70">
    <property type="entry name" value="Aldolase class I"/>
    <property type="match status" value="1"/>
</dbReference>
<protein>
    <recommendedName>
        <fullName evidence="6">Nitronate monooxygenase</fullName>
    </recommendedName>
</protein>
<dbReference type="InterPro" id="IPR004136">
    <property type="entry name" value="NMO"/>
</dbReference>
<dbReference type="SUPFAM" id="SSF51412">
    <property type="entry name" value="Inosine monophosphate dehydrogenase (IMPDH)"/>
    <property type="match status" value="1"/>
</dbReference>
<dbReference type="RefSeq" id="WP_171160209.1">
    <property type="nucleotide sequence ID" value="NZ_CP053073.1"/>
</dbReference>
<dbReference type="InterPro" id="IPR013785">
    <property type="entry name" value="Aldolase_TIM"/>
</dbReference>
<dbReference type="PANTHER" id="PTHR32332">
    <property type="entry name" value="2-NITROPROPANE DIOXYGENASE"/>
    <property type="match status" value="1"/>
</dbReference>
<evidence type="ECO:0008006" key="6">
    <source>
        <dbReference type="Google" id="ProtNLM"/>
    </source>
</evidence>
<evidence type="ECO:0000256" key="3">
    <source>
        <dbReference type="ARBA" id="ARBA00023002"/>
    </source>
</evidence>
<dbReference type="GO" id="GO:0018580">
    <property type="term" value="F:nitronate monooxygenase activity"/>
    <property type="evidence" value="ECO:0007669"/>
    <property type="project" value="InterPro"/>
</dbReference>
<keyword evidence="3" id="KW-0560">Oxidoreductase</keyword>
<dbReference type="AlphaFoldDB" id="A0A6M4H2I3"/>
<dbReference type="CDD" id="cd04730">
    <property type="entry name" value="NPD_like"/>
    <property type="match status" value="1"/>
</dbReference>
<reference evidence="4 5" key="1">
    <citation type="submission" date="2020-04" db="EMBL/GenBank/DDBJ databases">
        <title>Usitatibacter rugosus gen. nov., sp. nov. and Usitatibacter palustris sp. nov., novel members of Usitatibacteraceae fam. nov. within the order Nitrosomonadales isolated from soil.</title>
        <authorList>
            <person name="Huber K.J."/>
            <person name="Neumann-Schaal M."/>
            <person name="Geppert A."/>
            <person name="Luckner M."/>
            <person name="Wanner G."/>
            <person name="Overmann J."/>
        </authorList>
    </citation>
    <scope>NUCLEOTIDE SEQUENCE [LARGE SCALE GENOMIC DNA]</scope>
    <source>
        <strain evidence="4 5">Swamp67</strain>
    </source>
</reference>